<name>A0A109MU96_9BACI</name>
<dbReference type="Proteomes" id="UP000064189">
    <property type="component" value="Unassembled WGS sequence"/>
</dbReference>
<dbReference type="AlphaFoldDB" id="A0A109MU96"/>
<gene>
    <name evidence="1" type="ORF">AS888_00365</name>
</gene>
<reference evidence="1 2" key="1">
    <citation type="submission" date="2015-11" db="EMBL/GenBank/DDBJ databases">
        <title>Genome Sequence of Bacillus simplex strain VanAntwerpen2.</title>
        <authorList>
            <person name="Couger M.B."/>
        </authorList>
    </citation>
    <scope>NUCLEOTIDE SEQUENCE [LARGE SCALE GENOMIC DNA]</scope>
    <source>
        <strain evidence="1 2">VanAntwerpen02</strain>
    </source>
</reference>
<evidence type="ECO:0000313" key="2">
    <source>
        <dbReference type="Proteomes" id="UP000064189"/>
    </source>
</evidence>
<evidence type="ECO:0000313" key="1">
    <source>
        <dbReference type="EMBL" id="KWW14024.1"/>
    </source>
</evidence>
<comment type="caution">
    <text evidence="1">The sequence shown here is derived from an EMBL/GenBank/DDBJ whole genome shotgun (WGS) entry which is preliminary data.</text>
</comment>
<accession>A0A109MU96</accession>
<sequence length="105" mass="12015">MLGGIFFLRFSTPPGLGAEPLGKSFSLIKRVIVSLFRVFTDVMPVYKVTYRMLHGQIGSCFLRGYALDPRVWCWTRQIGNTIILVLMLFHLCTNEKLIFSQRTKG</sequence>
<keyword evidence="2" id="KW-1185">Reference proteome</keyword>
<protein>
    <submittedName>
        <fullName evidence="1">Uncharacterized protein</fullName>
    </submittedName>
</protein>
<dbReference type="EMBL" id="LNNH01000040">
    <property type="protein sequence ID" value="KWW14024.1"/>
    <property type="molecule type" value="Genomic_DNA"/>
</dbReference>
<organism evidence="1 2">
    <name type="scientific">Peribacillus simplex</name>
    <dbReference type="NCBI Taxonomy" id="1478"/>
    <lineage>
        <taxon>Bacteria</taxon>
        <taxon>Bacillati</taxon>
        <taxon>Bacillota</taxon>
        <taxon>Bacilli</taxon>
        <taxon>Bacillales</taxon>
        <taxon>Bacillaceae</taxon>
        <taxon>Peribacillus</taxon>
    </lineage>
</organism>
<proteinExistence type="predicted"/>